<comment type="caution">
    <text evidence="2">The sequence shown here is derived from an EMBL/GenBank/DDBJ whole genome shotgun (WGS) entry which is preliminary data.</text>
</comment>
<accession>A0ABD3I979</accession>
<feature type="compositionally biased region" description="Polar residues" evidence="1">
    <location>
        <begin position="124"/>
        <end position="135"/>
    </location>
</feature>
<organism evidence="2 3">
    <name type="scientific">Riccia sorocarpa</name>
    <dbReference type="NCBI Taxonomy" id="122646"/>
    <lineage>
        <taxon>Eukaryota</taxon>
        <taxon>Viridiplantae</taxon>
        <taxon>Streptophyta</taxon>
        <taxon>Embryophyta</taxon>
        <taxon>Marchantiophyta</taxon>
        <taxon>Marchantiopsida</taxon>
        <taxon>Marchantiidae</taxon>
        <taxon>Marchantiales</taxon>
        <taxon>Ricciaceae</taxon>
        <taxon>Riccia</taxon>
    </lineage>
</organism>
<dbReference type="Proteomes" id="UP001633002">
    <property type="component" value="Unassembled WGS sequence"/>
</dbReference>
<reference evidence="2 3" key="1">
    <citation type="submission" date="2024-09" db="EMBL/GenBank/DDBJ databases">
        <title>Chromosome-scale assembly of Riccia sorocarpa.</title>
        <authorList>
            <person name="Paukszto L."/>
        </authorList>
    </citation>
    <scope>NUCLEOTIDE SEQUENCE [LARGE SCALE GENOMIC DNA]</scope>
    <source>
        <strain evidence="2">LP-2024</strain>
        <tissue evidence="2">Aerial parts of the thallus</tissue>
    </source>
</reference>
<evidence type="ECO:0000313" key="2">
    <source>
        <dbReference type="EMBL" id="KAL3699277.1"/>
    </source>
</evidence>
<evidence type="ECO:0000313" key="3">
    <source>
        <dbReference type="Proteomes" id="UP001633002"/>
    </source>
</evidence>
<proteinExistence type="predicted"/>
<dbReference type="EMBL" id="JBJQOH010000001">
    <property type="protein sequence ID" value="KAL3699277.1"/>
    <property type="molecule type" value="Genomic_DNA"/>
</dbReference>
<evidence type="ECO:0000256" key="1">
    <source>
        <dbReference type="SAM" id="MobiDB-lite"/>
    </source>
</evidence>
<dbReference type="AlphaFoldDB" id="A0ABD3I979"/>
<protein>
    <submittedName>
        <fullName evidence="2">Uncharacterized protein</fullName>
    </submittedName>
</protein>
<keyword evidence="3" id="KW-1185">Reference proteome</keyword>
<feature type="region of interest" description="Disordered" evidence="1">
    <location>
        <begin position="98"/>
        <end position="143"/>
    </location>
</feature>
<sequence length="143" mass="15997">MTNLKKEDGREINNEDEILAYVHSYYTELYSQPQVQSTAIQEQSEVLSLIDRFVTERENGILLVSPGEAELEDTVKKLPNCKAPGEDGHQWAMVERRGEAEDERHGSRYYPTRSHRGLSGVVTVGTNGSADTSGQPELAMEDL</sequence>
<gene>
    <name evidence="2" type="ORF">R1sor_017299</name>
</gene>
<name>A0ABD3I979_9MARC</name>